<reference evidence="3" key="1">
    <citation type="journal article" date="2020" name="PLoS Negl. Trop. Dis.">
        <title>High-quality nuclear genome for Sarcoptes scabiei-A critical resource for a neglected parasite.</title>
        <authorList>
            <person name="Korhonen P.K."/>
            <person name="Gasser R.B."/>
            <person name="Ma G."/>
            <person name="Wang T."/>
            <person name="Stroehlein A.J."/>
            <person name="Young N.D."/>
            <person name="Ang C.S."/>
            <person name="Fernando D.D."/>
            <person name="Lu H.C."/>
            <person name="Taylor S."/>
            <person name="Reynolds S.L."/>
            <person name="Mofiz E."/>
            <person name="Najaraj S.H."/>
            <person name="Gowda H."/>
            <person name="Madugundu A."/>
            <person name="Renuse S."/>
            <person name="Holt D."/>
            <person name="Pandey A."/>
            <person name="Papenfuss A.T."/>
            <person name="Fischer K."/>
        </authorList>
    </citation>
    <scope>NUCLEOTIDE SEQUENCE [LARGE SCALE GENOMIC DNA]</scope>
</reference>
<evidence type="ECO:0000313" key="2">
    <source>
        <dbReference type="EnsemblMetazoa" id="KAF7493904.1"/>
    </source>
</evidence>
<accession>A0A834VG86</accession>
<dbReference type="SUPFAM" id="SSF50630">
    <property type="entry name" value="Acid proteases"/>
    <property type="match status" value="1"/>
</dbReference>
<evidence type="ECO:0000313" key="1">
    <source>
        <dbReference type="EMBL" id="KAF7493904.1"/>
    </source>
</evidence>
<dbReference type="InterPro" id="IPR021109">
    <property type="entry name" value="Peptidase_aspartic_dom_sf"/>
</dbReference>
<dbReference type="Proteomes" id="UP000070412">
    <property type="component" value="Unassembled WGS sequence"/>
</dbReference>
<dbReference type="Gene3D" id="2.40.70.10">
    <property type="entry name" value="Acid Proteases"/>
    <property type="match status" value="1"/>
</dbReference>
<name>A0A834VG86_SARSC</name>
<protein>
    <submittedName>
        <fullName evidence="1 2">Uncharacterized protein</fullName>
    </submittedName>
</protein>
<organism evidence="1">
    <name type="scientific">Sarcoptes scabiei</name>
    <name type="common">Itch mite</name>
    <name type="synonym">Acarus scabiei</name>
    <dbReference type="NCBI Taxonomy" id="52283"/>
    <lineage>
        <taxon>Eukaryota</taxon>
        <taxon>Metazoa</taxon>
        <taxon>Ecdysozoa</taxon>
        <taxon>Arthropoda</taxon>
        <taxon>Chelicerata</taxon>
        <taxon>Arachnida</taxon>
        <taxon>Acari</taxon>
        <taxon>Acariformes</taxon>
        <taxon>Sarcoptiformes</taxon>
        <taxon>Astigmata</taxon>
        <taxon>Psoroptidia</taxon>
        <taxon>Sarcoptoidea</taxon>
        <taxon>Sarcoptidae</taxon>
        <taxon>Sarcoptinae</taxon>
        <taxon>Sarcoptes</taxon>
    </lineage>
</organism>
<dbReference type="EnsemblMetazoa" id="SSS_2696s_mrna">
    <property type="protein sequence ID" value="KAF7493904.1"/>
    <property type="gene ID" value="SSS_2696"/>
</dbReference>
<proteinExistence type="predicted"/>
<dbReference type="AlphaFoldDB" id="A0A834VG86"/>
<keyword evidence="3" id="KW-1185">Reference proteome</keyword>
<reference evidence="1" key="2">
    <citation type="submission" date="2020-01" db="EMBL/GenBank/DDBJ databases">
        <authorList>
            <person name="Korhonen P.K.K."/>
            <person name="Guangxu M.G."/>
            <person name="Wang T.W."/>
            <person name="Stroehlein A.J.S."/>
            <person name="Young N.D."/>
            <person name="Ang C.-S.A."/>
            <person name="Fernando D.W.F."/>
            <person name="Lu H.L."/>
            <person name="Taylor S.T."/>
            <person name="Ehtesham M.E.M."/>
            <person name="Najaraj S.H.N."/>
            <person name="Harsha G.H.G."/>
            <person name="Madugundu A.M."/>
            <person name="Renuse S.R."/>
            <person name="Holt D.H."/>
            <person name="Pandey A.P."/>
            <person name="Papenfuss A.P."/>
            <person name="Gasser R.B.G."/>
            <person name="Fischer K.F."/>
        </authorList>
    </citation>
    <scope>NUCLEOTIDE SEQUENCE</scope>
    <source>
        <strain evidence="1">SSS_KF_BRIS2020</strain>
    </source>
</reference>
<reference evidence="2" key="3">
    <citation type="submission" date="2022-06" db="UniProtKB">
        <authorList>
            <consortium name="EnsemblMetazoa"/>
        </authorList>
    </citation>
    <scope>IDENTIFICATION</scope>
</reference>
<sequence>MVIRENNSKKSKDKEIEIGVKAFLNEIPESIFYDTGASINVINKKICEVLHIPIHPSGIQRGQIDYENPVQVAGSIIVNLKIGRKCLPIEFFVINFPNMIATKI</sequence>
<dbReference type="EMBL" id="WVUK01000054">
    <property type="protein sequence ID" value="KAF7493904.1"/>
    <property type="molecule type" value="Genomic_DNA"/>
</dbReference>
<evidence type="ECO:0000313" key="3">
    <source>
        <dbReference type="Proteomes" id="UP000070412"/>
    </source>
</evidence>
<gene>
    <name evidence="1" type="ORF">SSS_2696</name>
</gene>